<gene>
    <name evidence="1" type="ORF">ACCI49_04120</name>
</gene>
<comment type="caution">
    <text evidence="1">The sequence shown here is derived from an EMBL/GenBank/DDBJ whole genome shotgun (WGS) entry which is preliminary data.</text>
</comment>
<proteinExistence type="predicted"/>
<name>A0ABV4NVL3_9GAMM</name>
<keyword evidence="2" id="KW-1185">Reference proteome</keyword>
<dbReference type="EMBL" id="JBGMEK010000005">
    <property type="protein sequence ID" value="MFA0810097.1"/>
    <property type="molecule type" value="Genomic_DNA"/>
</dbReference>
<evidence type="ECO:0000313" key="1">
    <source>
        <dbReference type="EMBL" id="MFA0810097.1"/>
    </source>
</evidence>
<evidence type="ECO:0008006" key="3">
    <source>
        <dbReference type="Google" id="ProtNLM"/>
    </source>
</evidence>
<accession>A0ABV4NVL3</accession>
<sequence length="74" mass="8256">MKKETPKGSSKPRNYVARNPLLRKGGAHVAAKSGVRFKSKQKMLKEARGQGSSRDNFLAADFLRIFLPLPLFLV</sequence>
<reference evidence="1 2" key="1">
    <citation type="submission" date="2024-08" db="EMBL/GenBank/DDBJ databases">
        <authorList>
            <person name="Ishaq N."/>
        </authorList>
    </citation>
    <scope>NUCLEOTIDE SEQUENCE [LARGE SCALE GENOMIC DNA]</scope>
    <source>
        <strain evidence="1 2">DSM 18651</strain>
    </source>
</reference>
<organism evidence="1 2">
    <name type="scientific">Microbulbifer epialgicus</name>
    <dbReference type="NCBI Taxonomy" id="393907"/>
    <lineage>
        <taxon>Bacteria</taxon>
        <taxon>Pseudomonadati</taxon>
        <taxon>Pseudomonadota</taxon>
        <taxon>Gammaproteobacteria</taxon>
        <taxon>Cellvibrionales</taxon>
        <taxon>Microbulbiferaceae</taxon>
        <taxon>Microbulbifer</taxon>
    </lineage>
</organism>
<evidence type="ECO:0000313" key="2">
    <source>
        <dbReference type="Proteomes" id="UP001569428"/>
    </source>
</evidence>
<dbReference type="RefSeq" id="WP_371837709.1">
    <property type="nucleotide sequence ID" value="NZ_JBGMEK010000005.1"/>
</dbReference>
<protein>
    <recommendedName>
        <fullName evidence="3">Alternative ribosome-rescue factor</fullName>
    </recommendedName>
</protein>
<dbReference type="Proteomes" id="UP001569428">
    <property type="component" value="Unassembled WGS sequence"/>
</dbReference>